<evidence type="ECO:0000313" key="4">
    <source>
        <dbReference type="Proteomes" id="UP001162031"/>
    </source>
</evidence>
<dbReference type="EMBL" id="CANTFL010000028">
    <property type="protein sequence ID" value="CAI5709119.1"/>
    <property type="molecule type" value="Genomic_DNA"/>
</dbReference>
<evidence type="ECO:0000256" key="1">
    <source>
        <dbReference type="SAM" id="Phobius"/>
    </source>
</evidence>
<feature type="transmembrane region" description="Helical" evidence="1">
    <location>
        <begin position="102"/>
        <end position="122"/>
    </location>
</feature>
<keyword evidence="1" id="KW-0812">Transmembrane</keyword>
<comment type="caution">
    <text evidence="3">The sequence shown here is derived from an EMBL/GenBank/DDBJ whole genome shotgun (WGS) entry which is preliminary data.</text>
</comment>
<dbReference type="Proteomes" id="UP001162031">
    <property type="component" value="Unassembled WGS sequence"/>
</dbReference>
<feature type="transmembrane region" description="Helical" evidence="1">
    <location>
        <begin position="411"/>
        <end position="437"/>
    </location>
</feature>
<feature type="transmembrane region" description="Helical" evidence="1">
    <location>
        <begin position="383"/>
        <end position="405"/>
    </location>
</feature>
<feature type="transmembrane region" description="Helical" evidence="1">
    <location>
        <begin position="134"/>
        <end position="153"/>
    </location>
</feature>
<dbReference type="AlphaFoldDB" id="A0AAV0SVJ4"/>
<feature type="transmembrane region" description="Helical" evidence="1">
    <location>
        <begin position="350"/>
        <end position="371"/>
    </location>
</feature>
<feature type="domain" description="CAAX prenyl protease 2/Lysostaphin resistance protein A-like" evidence="2">
    <location>
        <begin position="279"/>
        <end position="392"/>
    </location>
</feature>
<feature type="transmembrane region" description="Helical" evidence="1">
    <location>
        <begin position="269"/>
        <end position="286"/>
    </location>
</feature>
<feature type="transmembrane region" description="Helical" evidence="1">
    <location>
        <begin position="298"/>
        <end position="321"/>
    </location>
</feature>
<protein>
    <recommendedName>
        <fullName evidence="2">CAAX prenyl protease 2/Lysostaphin resistance protein A-like domain-containing protein</fullName>
    </recommendedName>
</protein>
<keyword evidence="1" id="KW-0472">Membrane</keyword>
<accession>A0AAV0SVJ4</accession>
<keyword evidence="4" id="KW-1185">Reference proteome</keyword>
<keyword evidence="1" id="KW-1133">Transmembrane helix</keyword>
<dbReference type="Pfam" id="PF02517">
    <property type="entry name" value="Rce1-like"/>
    <property type="match status" value="1"/>
</dbReference>
<gene>
    <name evidence="3" type="ORF">HBR001_LOCUS217</name>
</gene>
<feature type="transmembrane region" description="Helical" evidence="1">
    <location>
        <begin position="238"/>
        <end position="257"/>
    </location>
</feature>
<dbReference type="InterPro" id="IPR003675">
    <property type="entry name" value="Rce1/LyrA-like_dom"/>
</dbReference>
<sequence>MSNALKAVSATKYGAVGDIEASSMPEAKAAASSALVGPIPTGSVVAASATKDGRDGKNIWDEYYPLVQPAHQYHHRNDRNSSNYFFHGMFSADVMWAYRDAVIAYLVALYSMVVLSLTGLVFCKQWGIGPDTPIVFAFRCLWFISPAVASLALRNIARLRLQACNTPPHWNIPPLYHLFRSSHSSRSTLRLALLSYAVPVLCELAAFSFTAATRMVNPFNRTFVRKLEIVFSFNDVEALDSGLVLYVFYISFLGIFWDPMPPPRYDVGLAMGFRACGTSWFFLAMIQEIGWSGSLFPALEIIFSHSTILASAITGCIWALWHWPMIIADALEVVPKGSGYLVAETSNYHLLYVLAVFTLLLVGSRIIMCWIQGNSSYVIWSSVVYHAAHNLFITSVFGQLTAPLYEKAQYFSFFSSEASICLLVTVWFSTSILSQLFRWTDLMPMLRRAHPSATRALAA</sequence>
<proteinExistence type="predicted"/>
<evidence type="ECO:0000313" key="3">
    <source>
        <dbReference type="EMBL" id="CAI5709119.1"/>
    </source>
</evidence>
<evidence type="ECO:0000259" key="2">
    <source>
        <dbReference type="Pfam" id="PF02517"/>
    </source>
</evidence>
<name>A0AAV0SVJ4_HYABA</name>
<feature type="transmembrane region" description="Helical" evidence="1">
    <location>
        <begin position="193"/>
        <end position="217"/>
    </location>
</feature>
<reference evidence="3" key="1">
    <citation type="submission" date="2022-12" db="EMBL/GenBank/DDBJ databases">
        <authorList>
            <person name="Webb A."/>
        </authorList>
    </citation>
    <scope>NUCLEOTIDE SEQUENCE</scope>
    <source>
        <strain evidence="3">Hp1</strain>
    </source>
</reference>
<dbReference type="GO" id="GO:0080120">
    <property type="term" value="P:CAAX-box protein maturation"/>
    <property type="evidence" value="ECO:0007669"/>
    <property type="project" value="UniProtKB-ARBA"/>
</dbReference>
<dbReference type="GO" id="GO:0004175">
    <property type="term" value="F:endopeptidase activity"/>
    <property type="evidence" value="ECO:0007669"/>
    <property type="project" value="UniProtKB-ARBA"/>
</dbReference>
<organism evidence="3 4">
    <name type="scientific">Hyaloperonospora brassicae</name>
    <name type="common">Brassica downy mildew</name>
    <name type="synonym">Peronospora brassicae</name>
    <dbReference type="NCBI Taxonomy" id="162125"/>
    <lineage>
        <taxon>Eukaryota</taxon>
        <taxon>Sar</taxon>
        <taxon>Stramenopiles</taxon>
        <taxon>Oomycota</taxon>
        <taxon>Peronosporomycetes</taxon>
        <taxon>Peronosporales</taxon>
        <taxon>Peronosporaceae</taxon>
        <taxon>Hyaloperonospora</taxon>
    </lineage>
</organism>